<protein>
    <submittedName>
        <fullName evidence="11">L-proline glycine betaine binding ABC transporter protein ProX</fullName>
    </submittedName>
</protein>
<gene>
    <name evidence="11" type="ORF">AKJ09_06353</name>
</gene>
<dbReference type="PANTHER" id="PTHR30177:SF4">
    <property type="entry name" value="OSMOPROTECTANT IMPORT PERMEASE PROTEIN OSMW"/>
    <property type="match status" value="1"/>
</dbReference>
<dbReference type="SUPFAM" id="SSF53850">
    <property type="entry name" value="Periplasmic binding protein-like II"/>
    <property type="match status" value="1"/>
</dbReference>
<dbReference type="Pfam" id="PF04069">
    <property type="entry name" value="OpuAC"/>
    <property type="match status" value="1"/>
</dbReference>
<dbReference type="AlphaFoldDB" id="A0A0K1Q2S7"/>
<dbReference type="CDD" id="cd06261">
    <property type="entry name" value="TM_PBP2"/>
    <property type="match status" value="1"/>
</dbReference>
<evidence type="ECO:0000313" key="11">
    <source>
        <dbReference type="EMBL" id="AKU99689.1"/>
    </source>
</evidence>
<keyword evidence="4 8" id="KW-1133">Transmembrane helix</keyword>
<feature type="domain" description="ABC transmembrane type-1" evidence="10">
    <location>
        <begin position="312"/>
        <end position="495"/>
    </location>
</feature>
<dbReference type="Gene3D" id="3.40.190.10">
    <property type="entry name" value="Periplasmic binding protein-like II"/>
    <property type="match status" value="1"/>
</dbReference>
<dbReference type="InterPro" id="IPR000515">
    <property type="entry name" value="MetI-like"/>
</dbReference>
<dbReference type="KEGG" id="llu:AKJ09_06353"/>
<feature type="chain" id="PRO_5005466477" evidence="9">
    <location>
        <begin position="24"/>
        <end position="512"/>
    </location>
</feature>
<evidence type="ECO:0000256" key="2">
    <source>
        <dbReference type="ARBA" id="ARBA00022448"/>
    </source>
</evidence>
<dbReference type="OrthoDB" id="9781705at2"/>
<evidence type="ECO:0000256" key="9">
    <source>
        <dbReference type="SAM" id="SignalP"/>
    </source>
</evidence>
<dbReference type="InterPro" id="IPR035906">
    <property type="entry name" value="MetI-like_sf"/>
</dbReference>
<evidence type="ECO:0000256" key="1">
    <source>
        <dbReference type="ARBA" id="ARBA00004651"/>
    </source>
</evidence>
<feature type="transmembrane region" description="Helical" evidence="8">
    <location>
        <begin position="316"/>
        <end position="339"/>
    </location>
</feature>
<dbReference type="Gene3D" id="3.40.190.120">
    <property type="entry name" value="Osmoprotection protein (prox), domain 2"/>
    <property type="match status" value="1"/>
</dbReference>
<dbReference type="Proteomes" id="UP000064967">
    <property type="component" value="Chromosome"/>
</dbReference>
<accession>A0A0K1Q2S7</accession>
<feature type="transmembrane region" description="Helical" evidence="8">
    <location>
        <begin position="477"/>
        <end position="494"/>
    </location>
</feature>
<dbReference type="EMBL" id="CP012333">
    <property type="protein sequence ID" value="AKU99689.1"/>
    <property type="molecule type" value="Genomic_DNA"/>
</dbReference>
<dbReference type="PANTHER" id="PTHR30177">
    <property type="entry name" value="GLYCINE BETAINE/L-PROLINE TRANSPORT SYSTEM PERMEASE PROTEIN PROW"/>
    <property type="match status" value="1"/>
</dbReference>
<keyword evidence="12" id="KW-1185">Reference proteome</keyword>
<evidence type="ECO:0000256" key="7">
    <source>
        <dbReference type="ARBA" id="ARBA00035652"/>
    </source>
</evidence>
<comment type="similarity">
    <text evidence="6">In the C-terminal section; belongs to the OsmX family.</text>
</comment>
<evidence type="ECO:0000256" key="4">
    <source>
        <dbReference type="ARBA" id="ARBA00022989"/>
    </source>
</evidence>
<dbReference type="Gene3D" id="1.10.3720.10">
    <property type="entry name" value="MetI-like"/>
    <property type="match status" value="1"/>
</dbReference>
<dbReference type="GO" id="GO:0043190">
    <property type="term" value="C:ATP-binding cassette (ABC) transporter complex"/>
    <property type="evidence" value="ECO:0007669"/>
    <property type="project" value="InterPro"/>
</dbReference>
<dbReference type="GO" id="GO:0031460">
    <property type="term" value="P:glycine betaine transport"/>
    <property type="evidence" value="ECO:0007669"/>
    <property type="project" value="UniProtKB-ARBA"/>
</dbReference>
<evidence type="ECO:0000256" key="8">
    <source>
        <dbReference type="RuleBase" id="RU363032"/>
    </source>
</evidence>
<comment type="similarity">
    <text evidence="8">Belongs to the binding-protein-dependent transport system permease family.</text>
</comment>
<keyword evidence="2 8" id="KW-0813">Transport</keyword>
<reference evidence="11 12" key="1">
    <citation type="submission" date="2015-08" db="EMBL/GenBank/DDBJ databases">
        <authorList>
            <person name="Babu N.S."/>
            <person name="Beckwith C.J."/>
            <person name="Beseler K.G."/>
            <person name="Brison A."/>
            <person name="Carone J.V."/>
            <person name="Caskin T.P."/>
            <person name="Diamond M."/>
            <person name="Durham M.E."/>
            <person name="Foxe J.M."/>
            <person name="Go M."/>
            <person name="Henderson B.A."/>
            <person name="Jones I.B."/>
            <person name="McGettigan J.A."/>
            <person name="Micheletti S.J."/>
            <person name="Nasrallah M.E."/>
            <person name="Ortiz D."/>
            <person name="Piller C.R."/>
            <person name="Privatt S.R."/>
            <person name="Schneider S.L."/>
            <person name="Sharp S."/>
            <person name="Smith T.C."/>
            <person name="Stanton J.D."/>
            <person name="Ullery H.E."/>
            <person name="Wilson R.J."/>
            <person name="Serrano M.G."/>
            <person name="Buck G."/>
            <person name="Lee V."/>
            <person name="Wang Y."/>
            <person name="Carvalho R."/>
            <person name="Voegtly L."/>
            <person name="Shi R."/>
            <person name="Duckworth R."/>
            <person name="Johnson A."/>
            <person name="Loviza R."/>
            <person name="Walstead R."/>
            <person name="Shah Z."/>
            <person name="Kiflezghi M."/>
            <person name="Wade K."/>
            <person name="Ball S.L."/>
            <person name="Bradley K.W."/>
            <person name="Asai D.J."/>
            <person name="Bowman C.A."/>
            <person name="Russell D.A."/>
            <person name="Pope W.H."/>
            <person name="Jacobs-Sera D."/>
            <person name="Hendrix R.W."/>
            <person name="Hatfull G.F."/>
        </authorList>
    </citation>
    <scope>NUCLEOTIDE SEQUENCE [LARGE SCALE GENOMIC DNA]</scope>
    <source>
        <strain evidence="11 12">DSM 27648</strain>
    </source>
</reference>
<organism evidence="11 12">
    <name type="scientific">Labilithrix luteola</name>
    <dbReference type="NCBI Taxonomy" id="1391654"/>
    <lineage>
        <taxon>Bacteria</taxon>
        <taxon>Pseudomonadati</taxon>
        <taxon>Myxococcota</taxon>
        <taxon>Polyangia</taxon>
        <taxon>Polyangiales</taxon>
        <taxon>Labilitrichaceae</taxon>
        <taxon>Labilithrix</taxon>
    </lineage>
</organism>
<keyword evidence="5 8" id="KW-0472">Membrane</keyword>
<dbReference type="InterPro" id="IPR007210">
    <property type="entry name" value="ABC_Gly_betaine_transp_sub-bd"/>
</dbReference>
<dbReference type="STRING" id="1391654.AKJ09_06353"/>
<dbReference type="FunFam" id="1.10.3720.10:FF:000001">
    <property type="entry name" value="Glycine betaine ABC transporter, permease"/>
    <property type="match status" value="1"/>
</dbReference>
<keyword evidence="3 8" id="KW-0812">Transmembrane</keyword>
<dbReference type="SUPFAM" id="SSF161098">
    <property type="entry name" value="MetI-like"/>
    <property type="match status" value="1"/>
</dbReference>
<sequence>MRRVALWLSVLSFVLTFTTWTRAAETRPVKIGSKRFVESYVLAEMAVQIARAEGIETTHELGLGGTAVVFRALEDGAIDAYPEYTGTLAETVAKGSRADLGSLRAALAPRGLLLSDPIGFEDKYAIAVRGEVAKKLGLTKLSDLAAHPELKIALSHEFAGRSDGWPGLEARYGLRPATPASVMDHALAYEAIARGNVDAVDVYTTDAKIVRYGLVVLDDDRHFFPPYDAVFVYRADLIKREPKFAAVFERMHGAVDVSTMQRLNARADLDGVPFARVAADELAKLGILGTPSSSSSRPSLWRGTYEVILRHGPRHLTLVAISLFFSTLIGVPLGILAFAKPRAGAAVLGITGIVQTIPSLALFCFFIPLVGIGETPALLALFLYGLLPIVRNTHAGLESIPDELREAAVALGLSPLERLRHVELPLASRTIVAGIKTSAVVAVGSATIAAFIGAGGFGEPISTGLSLNDIPTILEGAIPAAGLALVVQGVFALVEHVTVPRGLRETRVPSGS</sequence>
<evidence type="ECO:0000259" key="10">
    <source>
        <dbReference type="PROSITE" id="PS50928"/>
    </source>
</evidence>
<evidence type="ECO:0000256" key="3">
    <source>
        <dbReference type="ARBA" id="ARBA00022692"/>
    </source>
</evidence>
<proteinExistence type="inferred from homology"/>
<name>A0A0K1Q2S7_9BACT</name>
<feature type="signal peptide" evidence="9">
    <location>
        <begin position="1"/>
        <end position="23"/>
    </location>
</feature>
<evidence type="ECO:0000313" key="12">
    <source>
        <dbReference type="Proteomes" id="UP000064967"/>
    </source>
</evidence>
<feature type="transmembrane region" description="Helical" evidence="8">
    <location>
        <begin position="439"/>
        <end position="457"/>
    </location>
</feature>
<feature type="transmembrane region" description="Helical" evidence="8">
    <location>
        <begin position="346"/>
        <end position="369"/>
    </location>
</feature>
<dbReference type="InterPro" id="IPR051204">
    <property type="entry name" value="ABC_transp_perm/SBD"/>
</dbReference>
<dbReference type="GO" id="GO:0022857">
    <property type="term" value="F:transmembrane transporter activity"/>
    <property type="evidence" value="ECO:0007669"/>
    <property type="project" value="InterPro"/>
</dbReference>
<feature type="transmembrane region" description="Helical" evidence="8">
    <location>
        <begin position="375"/>
        <end position="390"/>
    </location>
</feature>
<keyword evidence="9" id="KW-0732">Signal</keyword>
<dbReference type="Pfam" id="PF00528">
    <property type="entry name" value="BPD_transp_1"/>
    <property type="match status" value="1"/>
</dbReference>
<comment type="subcellular location">
    <subcellularLocation>
        <location evidence="1 8">Cell membrane</location>
        <topology evidence="1 8">Multi-pass membrane protein</topology>
    </subcellularLocation>
</comment>
<comment type="similarity">
    <text evidence="7">In the N-terminal section; belongs to the binding-protein-dependent transport system permease family.</text>
</comment>
<evidence type="ECO:0000256" key="5">
    <source>
        <dbReference type="ARBA" id="ARBA00023136"/>
    </source>
</evidence>
<evidence type="ECO:0000256" key="6">
    <source>
        <dbReference type="ARBA" id="ARBA00035642"/>
    </source>
</evidence>
<dbReference type="PROSITE" id="PS50928">
    <property type="entry name" value="ABC_TM1"/>
    <property type="match status" value="1"/>
</dbReference>